<evidence type="ECO:0000313" key="5">
    <source>
        <dbReference type="Proteomes" id="UP001235939"/>
    </source>
</evidence>
<gene>
    <name evidence="4" type="ORF">LAZ67_3002639</name>
</gene>
<evidence type="ECO:0000259" key="3">
    <source>
        <dbReference type="PROSITE" id="PS50994"/>
    </source>
</evidence>
<reference evidence="4 5" key="1">
    <citation type="submission" date="2022-01" db="EMBL/GenBank/DDBJ databases">
        <title>A chromosomal length assembly of Cordylochernes scorpioides.</title>
        <authorList>
            <person name="Zeh D."/>
            <person name="Zeh J."/>
        </authorList>
    </citation>
    <scope>NUCLEOTIDE SEQUENCE [LARGE SCALE GENOMIC DNA]</scope>
    <source>
        <strain evidence="4">IN4F17</strain>
        <tissue evidence="4">Whole Body</tissue>
    </source>
</reference>
<dbReference type="EMBL" id="CP092865">
    <property type="protein sequence ID" value="UYV64980.1"/>
    <property type="molecule type" value="Genomic_DNA"/>
</dbReference>
<dbReference type="SUPFAM" id="SSF53098">
    <property type="entry name" value="Ribonuclease H-like"/>
    <property type="match status" value="1"/>
</dbReference>
<dbReference type="SUPFAM" id="SSF56672">
    <property type="entry name" value="DNA/RNA polymerases"/>
    <property type="match status" value="1"/>
</dbReference>
<dbReference type="Gene3D" id="3.30.420.10">
    <property type="entry name" value="Ribonuclease H-like superfamily/Ribonuclease H"/>
    <property type="match status" value="2"/>
</dbReference>
<dbReference type="PANTHER" id="PTHR37984:SF5">
    <property type="entry name" value="PROTEIN NYNRIN-LIKE"/>
    <property type="match status" value="1"/>
</dbReference>
<protein>
    <recommendedName>
        <fullName evidence="1">RNA-directed DNA polymerase</fullName>
        <ecNumber evidence="1">2.7.7.49</ecNumber>
    </recommendedName>
</protein>
<dbReference type="Proteomes" id="UP001235939">
    <property type="component" value="Chromosome 03"/>
</dbReference>
<dbReference type="InterPro" id="IPR001584">
    <property type="entry name" value="Integrase_cat-core"/>
</dbReference>
<dbReference type="InterPro" id="IPR036397">
    <property type="entry name" value="RNaseH_sf"/>
</dbReference>
<organism evidence="4 5">
    <name type="scientific">Cordylochernes scorpioides</name>
    <dbReference type="NCBI Taxonomy" id="51811"/>
    <lineage>
        <taxon>Eukaryota</taxon>
        <taxon>Metazoa</taxon>
        <taxon>Ecdysozoa</taxon>
        <taxon>Arthropoda</taxon>
        <taxon>Chelicerata</taxon>
        <taxon>Arachnida</taxon>
        <taxon>Pseudoscorpiones</taxon>
        <taxon>Cheliferoidea</taxon>
        <taxon>Chernetidae</taxon>
        <taxon>Cordylochernes</taxon>
    </lineage>
</organism>
<dbReference type="InterPro" id="IPR041588">
    <property type="entry name" value="Integrase_H2C2"/>
</dbReference>
<dbReference type="CDD" id="cd09274">
    <property type="entry name" value="RNase_HI_RT_Ty3"/>
    <property type="match status" value="1"/>
</dbReference>
<dbReference type="PROSITE" id="PS50994">
    <property type="entry name" value="INTEGRASE"/>
    <property type="match status" value="1"/>
</dbReference>
<dbReference type="EC" id="2.7.7.49" evidence="1"/>
<dbReference type="InterPro" id="IPR054465">
    <property type="entry name" value="Integrase_p58-like_C"/>
</dbReference>
<dbReference type="Pfam" id="PF17919">
    <property type="entry name" value="RT_RNaseH_2"/>
    <property type="match status" value="1"/>
</dbReference>
<accession>A0ABY6KCN2</accession>
<dbReference type="Gene3D" id="3.30.70.270">
    <property type="match status" value="1"/>
</dbReference>
<dbReference type="InterPro" id="IPR043128">
    <property type="entry name" value="Rev_trsase/Diguanyl_cyclase"/>
</dbReference>
<keyword evidence="5" id="KW-1185">Reference proteome</keyword>
<evidence type="ECO:0000256" key="1">
    <source>
        <dbReference type="ARBA" id="ARBA00012493"/>
    </source>
</evidence>
<dbReference type="Gene3D" id="3.10.20.370">
    <property type="match status" value="1"/>
</dbReference>
<dbReference type="Pfam" id="PF17921">
    <property type="entry name" value="Integrase_H2C2"/>
    <property type="match status" value="1"/>
</dbReference>
<proteinExistence type="predicted"/>
<dbReference type="InterPro" id="IPR012337">
    <property type="entry name" value="RNaseH-like_sf"/>
</dbReference>
<dbReference type="InterPro" id="IPR050951">
    <property type="entry name" value="Retrovirus_Pol_polyprotein"/>
</dbReference>
<evidence type="ECO:0000313" key="4">
    <source>
        <dbReference type="EMBL" id="UYV64980.1"/>
    </source>
</evidence>
<sequence>MYTGVEQKDWEQVLPYVTFAYNTAKQEATGYTPFFFVHAREAETYIDAILPYLPDEIFDDYVGELVTRAEEARQLSRSRLLQSQTKDRRLYDQKHTPVYYQKDDLVWVFTRIRKVGLSEKLLKRYFGPYKVTKKLSEVMYEVEPVYPSPRSRNAKDIVHTKIYTILNVKNAYWHIPIDEKDRHKTSFGTIYIYNKFIPHYAQIRAPLNELLLKNAPWLWSAKHEQSLQTLKNSLISQPVLYIYDPSKPCHLFTDASSLGVAGVLKQPDEQGILYPIGYFSRKFHPHEQKYTASEIETLAIINSVQIFHTCLHNIHFTLHTDHLPLKWIKNSSILSQYSFDIKHIKGLNNIEADMLSRAPVSFYLTYNELKEHQSTEQIISAKIKIQNGLYIINRKGFKRAYVPQTLSHKLLSKVHTKHGHIGTTQMTKIISPHYYWPHMTRDIANYTKHCETCQFNKHSIHMIVDHHSIFFWAFPTKSVSTDSYITCLRNVFQINKPEILITDRNAAFLSNKFKHFSDRNNVKHLLTSAHHPETNAKVERLNYTIINRLRCEYNANLKIPWTKYILKITESYNETVHTTTGFTHKFLYYGIQPQSIEHDTETHTPIEKARKLAIERTIKYHEHSKQLYYIKHPEPIFKEGDQIFQGLISTLQLVKKLDRYPFRKKRKIDSVEQEEKTMNIKKEATTQVGSFFVQHLPRNPSMFSGEGVEDPRSWLKGYERVAKHNQWDETLCLPNVYFYLTGTALKWYENNEESIQTWKEFISRLRAEKILKTRAQLKGESTEYYIQDVLRLCKEVDPQMNEKDKISHLMKGIAEELYQALLPRDVHNTEQFVTECRRIESLHCKRVTPTKYERLPNVASLSDHDDRADLSSMIRQIYS</sequence>
<evidence type="ECO:0000256" key="2">
    <source>
        <dbReference type="ARBA" id="ARBA00023268"/>
    </source>
</evidence>
<dbReference type="Gene3D" id="3.10.10.10">
    <property type="entry name" value="HIV Type 1 Reverse Transcriptase, subunit A, domain 1"/>
    <property type="match status" value="1"/>
</dbReference>
<name>A0ABY6KCN2_9ARAC</name>
<dbReference type="Pfam" id="PF22938">
    <property type="entry name" value="Integrase_p58_C"/>
    <property type="match status" value="1"/>
</dbReference>
<dbReference type="InterPro" id="IPR043502">
    <property type="entry name" value="DNA/RNA_pol_sf"/>
</dbReference>
<dbReference type="InterPro" id="IPR041577">
    <property type="entry name" value="RT_RNaseH_2"/>
</dbReference>
<feature type="domain" description="Integrase catalytic" evidence="3">
    <location>
        <begin position="428"/>
        <end position="592"/>
    </location>
</feature>
<dbReference type="PANTHER" id="PTHR37984">
    <property type="entry name" value="PROTEIN CBG26694"/>
    <property type="match status" value="1"/>
</dbReference>
<keyword evidence="2" id="KW-0511">Multifunctional enzyme</keyword>